<dbReference type="PANTHER" id="PTHR42811">
    <property type="entry name" value="SERINE ACETYLTRANSFERASE"/>
    <property type="match status" value="1"/>
</dbReference>
<dbReference type="SUPFAM" id="SSF51161">
    <property type="entry name" value="Trimeric LpxA-like enzymes"/>
    <property type="match status" value="1"/>
</dbReference>
<accession>A0A3Q8X2G5</accession>
<dbReference type="InterPro" id="IPR011004">
    <property type="entry name" value="Trimer_LpxA-like_sf"/>
</dbReference>
<evidence type="ECO:0000256" key="3">
    <source>
        <dbReference type="ARBA" id="ARBA00022679"/>
    </source>
</evidence>
<dbReference type="EMBL" id="CP034437">
    <property type="protein sequence ID" value="AZN38585.1"/>
    <property type="molecule type" value="Genomic_DNA"/>
</dbReference>
<proteinExistence type="inferred from homology"/>
<gene>
    <name evidence="5" type="ORF">EJC50_02015</name>
</gene>
<dbReference type="OrthoDB" id="9812571at2"/>
<name>A0A3Q8X2G5_9BACL</name>
<dbReference type="PIRSF" id="PIRSF000441">
    <property type="entry name" value="CysE"/>
    <property type="match status" value="1"/>
</dbReference>
<dbReference type="GO" id="GO:0006535">
    <property type="term" value="P:cysteine biosynthetic process from serine"/>
    <property type="evidence" value="ECO:0007669"/>
    <property type="project" value="InterPro"/>
</dbReference>
<dbReference type="GO" id="GO:0009001">
    <property type="term" value="F:serine O-acetyltransferase activity"/>
    <property type="evidence" value="ECO:0007669"/>
    <property type="project" value="InterPro"/>
</dbReference>
<organism evidence="5 6">
    <name type="scientific">Paenibacillus albus</name>
    <dbReference type="NCBI Taxonomy" id="2495582"/>
    <lineage>
        <taxon>Bacteria</taxon>
        <taxon>Bacillati</taxon>
        <taxon>Bacillota</taxon>
        <taxon>Bacilli</taxon>
        <taxon>Bacillales</taxon>
        <taxon>Paenibacillaceae</taxon>
        <taxon>Paenibacillus</taxon>
    </lineage>
</organism>
<keyword evidence="6" id="KW-1185">Reference proteome</keyword>
<dbReference type="Pfam" id="PF00132">
    <property type="entry name" value="Hexapep"/>
    <property type="match status" value="1"/>
</dbReference>
<evidence type="ECO:0000256" key="4">
    <source>
        <dbReference type="ARBA" id="ARBA00023315"/>
    </source>
</evidence>
<dbReference type="Proteomes" id="UP000272528">
    <property type="component" value="Chromosome"/>
</dbReference>
<dbReference type="CDD" id="cd03354">
    <property type="entry name" value="LbH_SAT"/>
    <property type="match status" value="1"/>
</dbReference>
<dbReference type="KEGG" id="palb:EJC50_02015"/>
<sequence>MNAISLYRVSNWFYRKKIPIVPKVLKAITFLMFNSVVPYTTEIGRDSKFAYGAIGVVIHGRSKIGSRVIIGQNVTIGRALDPDSIPEIGDNVYISAGARIIGKIKIGNNVIIGANSVVTKDVPNNSIVAGIPAKVLRSVDEDIYSLLKNIY</sequence>
<keyword evidence="3 5" id="KW-0808">Transferase</keyword>
<dbReference type="GO" id="GO:0005737">
    <property type="term" value="C:cytoplasm"/>
    <property type="evidence" value="ECO:0007669"/>
    <property type="project" value="InterPro"/>
</dbReference>
<protein>
    <recommendedName>
        <fullName evidence="2">Serine acetyltransferase</fullName>
    </recommendedName>
</protein>
<evidence type="ECO:0000313" key="5">
    <source>
        <dbReference type="EMBL" id="AZN38585.1"/>
    </source>
</evidence>
<comment type="similarity">
    <text evidence="1">Belongs to the transferase hexapeptide repeat family.</text>
</comment>
<dbReference type="InterPro" id="IPR005881">
    <property type="entry name" value="Ser_O-AcTrfase"/>
</dbReference>
<dbReference type="Gene3D" id="2.160.10.10">
    <property type="entry name" value="Hexapeptide repeat proteins"/>
    <property type="match status" value="1"/>
</dbReference>
<reference evidence="6" key="1">
    <citation type="submission" date="2018-12" db="EMBL/GenBank/DDBJ databases">
        <title>Genome sequence of Peanibacillus sp.</title>
        <authorList>
            <person name="Subramani G."/>
            <person name="Srinivasan S."/>
            <person name="Kim M.K."/>
        </authorList>
    </citation>
    <scope>NUCLEOTIDE SEQUENCE [LARGE SCALE GENOMIC DNA]</scope>
    <source>
        <strain evidence="6">18JY67-1</strain>
    </source>
</reference>
<dbReference type="InterPro" id="IPR045304">
    <property type="entry name" value="LbH_SAT"/>
</dbReference>
<evidence type="ECO:0000313" key="6">
    <source>
        <dbReference type="Proteomes" id="UP000272528"/>
    </source>
</evidence>
<evidence type="ECO:0000256" key="1">
    <source>
        <dbReference type="ARBA" id="ARBA00007274"/>
    </source>
</evidence>
<evidence type="ECO:0000256" key="2">
    <source>
        <dbReference type="ARBA" id="ARBA00018522"/>
    </source>
</evidence>
<dbReference type="AlphaFoldDB" id="A0A3Q8X2G5"/>
<keyword evidence="4" id="KW-0012">Acyltransferase</keyword>
<dbReference type="InterPro" id="IPR001451">
    <property type="entry name" value="Hexapep"/>
</dbReference>